<keyword evidence="5" id="KW-1185">Reference proteome</keyword>
<dbReference type="RefSeq" id="XP_046078260.1">
    <property type="nucleotide sequence ID" value="XM_046210269.1"/>
</dbReference>
<feature type="domain" description="Peptidase S12 Pab87-related C-terminal" evidence="3">
    <location>
        <begin position="394"/>
        <end position="494"/>
    </location>
</feature>
<accession>A0AAD4Q404</accession>
<comment type="similarity">
    <text evidence="1">Belongs to the peptidase S12 family.</text>
</comment>
<dbReference type="Pfam" id="PF11954">
    <property type="entry name" value="DUF3471"/>
    <property type="match status" value="1"/>
</dbReference>
<sequence length="499" mass="55447">MDFLHSAGFASHVQTLMDQYHVPGLAVAIVQNGSVSSTGFGNASLSPLEPCTADTVFDIASSSKSFTAGSVAMLIDDNENFPEVQYESTMSSLLPDDFVMSDTEYTRNVTLADVVSHRSGLPSHDFSYMSIRAAHPDDARSITRNLRNLPVAAPIRSKYMYCNMMFTVLSYLVEVKSRLSFSDFLEKHIFKPLNMQSTALQRSGARAKGVADRIAMGYFWDEDNSTYVDCPMPESPEAQGAGSIFTSANDFIKWVQALMDHKGTPINSKMYEGLVELRSFEDPNGKDAAPFKYTSPAFYTAGMDVYYYKGYVVVSHDGHDNGYGSRFFFLPDMKFGGVIVGNSDGANDMSPFLAQYMIQQFLEGNASSLDALNQNPAEAAAQSEMEQKFDHMRATSTPQETPLPTYVGNYSNPGYHEMNVQVKDGKLFIDATDRSMGFTLTFEHVANQTEYIAHISDWQEGGDDPVKARFVFEGKEVVKMGLDLEEDLDDLIWFVKETK</sequence>
<dbReference type="PANTHER" id="PTHR46825:SF9">
    <property type="entry name" value="BETA-LACTAMASE-RELATED DOMAIN-CONTAINING PROTEIN"/>
    <property type="match status" value="1"/>
</dbReference>
<reference evidence="4" key="1">
    <citation type="submission" date="2021-12" db="EMBL/GenBank/DDBJ databases">
        <title>Convergent genome expansion in fungi linked to evolution of root-endophyte symbiosis.</title>
        <authorList>
            <consortium name="DOE Joint Genome Institute"/>
            <person name="Ke Y.-H."/>
            <person name="Bonito G."/>
            <person name="Liao H.-L."/>
            <person name="Looney B."/>
            <person name="Rojas-Flechas A."/>
            <person name="Nash J."/>
            <person name="Hameed K."/>
            <person name="Schadt C."/>
            <person name="Martin F."/>
            <person name="Crous P.W."/>
            <person name="Miettinen O."/>
            <person name="Magnuson J.K."/>
            <person name="Labbe J."/>
            <person name="Jacobson D."/>
            <person name="Doktycz M.J."/>
            <person name="Veneault-Fourrey C."/>
            <person name="Kuo A."/>
            <person name="Mondo S."/>
            <person name="Calhoun S."/>
            <person name="Riley R."/>
            <person name="Ohm R."/>
            <person name="LaButti K."/>
            <person name="Andreopoulos B."/>
            <person name="Pangilinan J."/>
            <person name="Nolan M."/>
            <person name="Tritt A."/>
            <person name="Clum A."/>
            <person name="Lipzen A."/>
            <person name="Daum C."/>
            <person name="Barry K."/>
            <person name="Grigoriev I.V."/>
            <person name="Vilgalys R."/>
        </authorList>
    </citation>
    <scope>NUCLEOTIDE SEQUENCE</scope>
    <source>
        <strain evidence="4">PMI_201</strain>
    </source>
</reference>
<evidence type="ECO:0000259" key="2">
    <source>
        <dbReference type="Pfam" id="PF00144"/>
    </source>
</evidence>
<dbReference type="InterPro" id="IPR012338">
    <property type="entry name" value="Beta-lactam/transpept-like"/>
</dbReference>
<evidence type="ECO:0000313" key="4">
    <source>
        <dbReference type="EMBL" id="KAH8705639.1"/>
    </source>
</evidence>
<feature type="domain" description="Beta-lactamase-related" evidence="2">
    <location>
        <begin position="9"/>
        <end position="355"/>
    </location>
</feature>
<evidence type="ECO:0000256" key="1">
    <source>
        <dbReference type="ARBA" id="ARBA00038215"/>
    </source>
</evidence>
<dbReference type="EMBL" id="JAJTJA010000001">
    <property type="protein sequence ID" value="KAH8705639.1"/>
    <property type="molecule type" value="Genomic_DNA"/>
</dbReference>
<evidence type="ECO:0000313" key="5">
    <source>
        <dbReference type="Proteomes" id="UP001201262"/>
    </source>
</evidence>
<dbReference type="InterPro" id="IPR050491">
    <property type="entry name" value="AmpC-like"/>
</dbReference>
<dbReference type="GeneID" id="70240556"/>
<dbReference type="SUPFAM" id="SSF56601">
    <property type="entry name" value="beta-lactamase/transpeptidase-like"/>
    <property type="match status" value="1"/>
</dbReference>
<name>A0AAD4Q404_9EURO</name>
<dbReference type="Proteomes" id="UP001201262">
    <property type="component" value="Unassembled WGS sequence"/>
</dbReference>
<protein>
    <submittedName>
        <fullName evidence="4">Beta-lactamase family protein</fullName>
    </submittedName>
</protein>
<dbReference type="PANTHER" id="PTHR46825">
    <property type="entry name" value="D-ALANYL-D-ALANINE-CARBOXYPEPTIDASE/ENDOPEPTIDASE AMPH"/>
    <property type="match status" value="1"/>
</dbReference>
<dbReference type="Gene3D" id="2.40.128.600">
    <property type="match status" value="1"/>
</dbReference>
<proteinExistence type="inferred from homology"/>
<gene>
    <name evidence="4" type="ORF">BGW36DRAFT_284850</name>
</gene>
<dbReference type="InterPro" id="IPR001466">
    <property type="entry name" value="Beta-lactam-related"/>
</dbReference>
<organism evidence="4 5">
    <name type="scientific">Talaromyces proteolyticus</name>
    <dbReference type="NCBI Taxonomy" id="1131652"/>
    <lineage>
        <taxon>Eukaryota</taxon>
        <taxon>Fungi</taxon>
        <taxon>Dikarya</taxon>
        <taxon>Ascomycota</taxon>
        <taxon>Pezizomycotina</taxon>
        <taxon>Eurotiomycetes</taxon>
        <taxon>Eurotiomycetidae</taxon>
        <taxon>Eurotiales</taxon>
        <taxon>Trichocomaceae</taxon>
        <taxon>Talaromyces</taxon>
        <taxon>Talaromyces sect. Bacilispori</taxon>
    </lineage>
</organism>
<evidence type="ECO:0000259" key="3">
    <source>
        <dbReference type="Pfam" id="PF11954"/>
    </source>
</evidence>
<comment type="caution">
    <text evidence="4">The sequence shown here is derived from an EMBL/GenBank/DDBJ whole genome shotgun (WGS) entry which is preliminary data.</text>
</comment>
<dbReference type="Gene3D" id="3.40.710.10">
    <property type="entry name" value="DD-peptidase/beta-lactamase superfamily"/>
    <property type="match status" value="1"/>
</dbReference>
<dbReference type="AlphaFoldDB" id="A0AAD4Q404"/>
<dbReference type="InterPro" id="IPR021860">
    <property type="entry name" value="Peptidase_S12_Pab87-rel_C"/>
</dbReference>
<dbReference type="Pfam" id="PF00144">
    <property type="entry name" value="Beta-lactamase"/>
    <property type="match status" value="1"/>
</dbReference>